<dbReference type="CDD" id="cd01949">
    <property type="entry name" value="GGDEF"/>
    <property type="match status" value="1"/>
</dbReference>
<dbReference type="Proteomes" id="UP000555546">
    <property type="component" value="Unassembled WGS sequence"/>
</dbReference>
<gene>
    <name evidence="5" type="ORF">FHS76_003696</name>
</gene>
<dbReference type="GO" id="GO:0052621">
    <property type="term" value="F:diguanylate cyclase activity"/>
    <property type="evidence" value="ECO:0007669"/>
    <property type="project" value="UniProtKB-EC"/>
</dbReference>
<evidence type="ECO:0000313" key="6">
    <source>
        <dbReference type="Proteomes" id="UP000555546"/>
    </source>
</evidence>
<evidence type="ECO:0000256" key="2">
    <source>
        <dbReference type="ARBA" id="ARBA00034247"/>
    </source>
</evidence>
<keyword evidence="3" id="KW-0812">Transmembrane</keyword>
<dbReference type="SUPFAM" id="SSF55073">
    <property type="entry name" value="Nucleotide cyclase"/>
    <property type="match status" value="1"/>
</dbReference>
<dbReference type="Pfam" id="PF00990">
    <property type="entry name" value="GGDEF"/>
    <property type="match status" value="1"/>
</dbReference>
<dbReference type="InterPro" id="IPR043128">
    <property type="entry name" value="Rev_trsase/Diguanyl_cyclase"/>
</dbReference>
<dbReference type="RefSeq" id="WP_183656129.1">
    <property type="nucleotide sequence ID" value="NZ_JACIJG010000018.1"/>
</dbReference>
<evidence type="ECO:0000259" key="4">
    <source>
        <dbReference type="PROSITE" id="PS50887"/>
    </source>
</evidence>
<organism evidence="5 6">
    <name type="scientific">Brucella daejeonensis</name>
    <dbReference type="NCBI Taxonomy" id="659015"/>
    <lineage>
        <taxon>Bacteria</taxon>
        <taxon>Pseudomonadati</taxon>
        <taxon>Pseudomonadota</taxon>
        <taxon>Alphaproteobacteria</taxon>
        <taxon>Hyphomicrobiales</taxon>
        <taxon>Brucellaceae</taxon>
        <taxon>Brucella/Ochrobactrum group</taxon>
        <taxon>Brucella</taxon>
    </lineage>
</organism>
<sequence>MRFYKSERAFFILIVLMAAIGALLYRTRLDIEQLHDLPLGTAASELVATLGQWNHVTIWAVIATIACALLSVYLHIVVATLPGRGRLDFVAQDRTGRPDVFDYAALTDSLTGMQNRRYFDEALKEYLAQFNRIQRPVGLMIIDLDRFRTINDTHGRNIGDVVLREVAGCLRDHTRQHDVVARLGGEEFAILARNMDAERMTKLADRIRKAISLLEIDLGDRKLGVTASVGLAIWHRGETPKNFYRRADKMLDAAKGAGRNRVCV</sequence>
<dbReference type="FunFam" id="3.30.70.270:FF:000001">
    <property type="entry name" value="Diguanylate cyclase domain protein"/>
    <property type="match status" value="1"/>
</dbReference>
<keyword evidence="6" id="KW-1185">Reference proteome</keyword>
<reference evidence="5 6" key="1">
    <citation type="submission" date="2020-08" db="EMBL/GenBank/DDBJ databases">
        <title>Genomic Encyclopedia of Type Strains, Phase IV (KMG-IV): sequencing the most valuable type-strain genomes for metagenomic binning, comparative biology and taxonomic classification.</title>
        <authorList>
            <person name="Goeker M."/>
        </authorList>
    </citation>
    <scope>NUCLEOTIDE SEQUENCE [LARGE SCALE GENOMIC DNA]</scope>
    <source>
        <strain evidence="5 6">DSM 26944</strain>
    </source>
</reference>
<dbReference type="NCBIfam" id="TIGR00254">
    <property type="entry name" value="GGDEF"/>
    <property type="match status" value="1"/>
</dbReference>
<dbReference type="PROSITE" id="PS50887">
    <property type="entry name" value="GGDEF"/>
    <property type="match status" value="1"/>
</dbReference>
<evidence type="ECO:0000313" key="5">
    <source>
        <dbReference type="EMBL" id="MBB5703786.1"/>
    </source>
</evidence>
<dbReference type="InterPro" id="IPR000160">
    <property type="entry name" value="GGDEF_dom"/>
</dbReference>
<dbReference type="EMBL" id="JACIJG010000018">
    <property type="protein sequence ID" value="MBB5703786.1"/>
    <property type="molecule type" value="Genomic_DNA"/>
</dbReference>
<dbReference type="PANTHER" id="PTHR45138">
    <property type="entry name" value="REGULATORY COMPONENTS OF SENSORY TRANSDUCTION SYSTEM"/>
    <property type="match status" value="1"/>
</dbReference>
<dbReference type="Gene3D" id="3.30.70.270">
    <property type="match status" value="1"/>
</dbReference>
<feature type="domain" description="GGDEF" evidence="4">
    <location>
        <begin position="135"/>
        <end position="264"/>
    </location>
</feature>
<comment type="caution">
    <text evidence="5">The sequence shown here is derived from an EMBL/GenBank/DDBJ whole genome shotgun (WGS) entry which is preliminary data.</text>
</comment>
<proteinExistence type="predicted"/>
<dbReference type="InterPro" id="IPR050469">
    <property type="entry name" value="Diguanylate_Cyclase"/>
</dbReference>
<accession>A0A7W9EPG8</accession>
<dbReference type="GO" id="GO:0005886">
    <property type="term" value="C:plasma membrane"/>
    <property type="evidence" value="ECO:0007669"/>
    <property type="project" value="TreeGrafter"/>
</dbReference>
<dbReference type="AlphaFoldDB" id="A0A7W9EPG8"/>
<dbReference type="GO" id="GO:1902201">
    <property type="term" value="P:negative regulation of bacterial-type flagellum-dependent cell motility"/>
    <property type="evidence" value="ECO:0007669"/>
    <property type="project" value="TreeGrafter"/>
</dbReference>
<dbReference type="EC" id="2.7.7.65" evidence="1"/>
<feature type="transmembrane region" description="Helical" evidence="3">
    <location>
        <begin position="56"/>
        <end position="78"/>
    </location>
</feature>
<evidence type="ECO:0000256" key="3">
    <source>
        <dbReference type="SAM" id="Phobius"/>
    </source>
</evidence>
<comment type="catalytic activity">
    <reaction evidence="2">
        <text>2 GTP = 3',3'-c-di-GMP + 2 diphosphate</text>
        <dbReference type="Rhea" id="RHEA:24898"/>
        <dbReference type="ChEBI" id="CHEBI:33019"/>
        <dbReference type="ChEBI" id="CHEBI:37565"/>
        <dbReference type="ChEBI" id="CHEBI:58805"/>
        <dbReference type="EC" id="2.7.7.65"/>
    </reaction>
</comment>
<dbReference type="InterPro" id="IPR029787">
    <property type="entry name" value="Nucleotide_cyclase"/>
</dbReference>
<feature type="transmembrane region" description="Helical" evidence="3">
    <location>
        <begin position="9"/>
        <end position="27"/>
    </location>
</feature>
<dbReference type="GO" id="GO:0043709">
    <property type="term" value="P:cell adhesion involved in single-species biofilm formation"/>
    <property type="evidence" value="ECO:0007669"/>
    <property type="project" value="TreeGrafter"/>
</dbReference>
<protein>
    <recommendedName>
        <fullName evidence="1">diguanylate cyclase</fullName>
        <ecNumber evidence="1">2.7.7.65</ecNumber>
    </recommendedName>
</protein>
<evidence type="ECO:0000256" key="1">
    <source>
        <dbReference type="ARBA" id="ARBA00012528"/>
    </source>
</evidence>
<name>A0A7W9EPG8_9HYPH</name>
<dbReference type="PANTHER" id="PTHR45138:SF9">
    <property type="entry name" value="DIGUANYLATE CYCLASE DGCM-RELATED"/>
    <property type="match status" value="1"/>
</dbReference>
<dbReference type="SMART" id="SM00267">
    <property type="entry name" value="GGDEF"/>
    <property type="match status" value="1"/>
</dbReference>
<keyword evidence="3" id="KW-0472">Membrane</keyword>
<keyword evidence="3" id="KW-1133">Transmembrane helix</keyword>